<reference evidence="2" key="1">
    <citation type="journal article" date="2011" name="PLoS Biol.">
        <title>Gene gain and loss during evolution of obligate parasitism in the white rust pathogen of Arabidopsis thaliana.</title>
        <authorList>
            <person name="Kemen E."/>
            <person name="Gardiner A."/>
            <person name="Schultz-Larsen T."/>
            <person name="Kemen A.C."/>
            <person name="Balmuth A.L."/>
            <person name="Robert-Seilaniantz A."/>
            <person name="Bailey K."/>
            <person name="Holub E."/>
            <person name="Studholme D.J."/>
            <person name="Maclean D."/>
            <person name="Jones J.D."/>
        </authorList>
    </citation>
    <scope>NUCLEOTIDE SEQUENCE</scope>
</reference>
<reference evidence="2" key="2">
    <citation type="submission" date="2011-02" db="EMBL/GenBank/DDBJ databases">
        <authorList>
            <person name="MacLean D."/>
        </authorList>
    </citation>
    <scope>NUCLEOTIDE SEQUENCE</scope>
</reference>
<accession>F0VYR0</accession>
<organism evidence="2">
    <name type="scientific">Albugo laibachii Nc14</name>
    <dbReference type="NCBI Taxonomy" id="890382"/>
    <lineage>
        <taxon>Eukaryota</taxon>
        <taxon>Sar</taxon>
        <taxon>Stramenopiles</taxon>
        <taxon>Oomycota</taxon>
        <taxon>Peronosporomycetes</taxon>
        <taxon>Albuginales</taxon>
        <taxon>Albuginaceae</taxon>
        <taxon>Albugo</taxon>
    </lineage>
</organism>
<sequence>MKVFIHFCSHRVQVEIKMPTNRMSPALRWRSRGVLFRFQESSDAGRQGLQADKIAGNVSDPITPPNLRSLTHSRSKRCLPRIPG</sequence>
<dbReference type="AlphaFoldDB" id="F0VYR0"/>
<feature type="region of interest" description="Disordered" evidence="1">
    <location>
        <begin position="42"/>
        <end position="84"/>
    </location>
</feature>
<evidence type="ECO:0000256" key="1">
    <source>
        <dbReference type="SAM" id="MobiDB-lite"/>
    </source>
</evidence>
<dbReference type="HOGENOM" id="CLU_2532149_0_0_1"/>
<proteinExistence type="predicted"/>
<gene>
    <name evidence="2" type="primary">AlNc14C1G62</name>
    <name evidence="2" type="ORF">ALNC14_000670</name>
</gene>
<dbReference type="EMBL" id="FR824046">
    <property type="protein sequence ID" value="CCA13924.1"/>
    <property type="molecule type" value="Genomic_DNA"/>
</dbReference>
<name>F0VYR0_9STRA</name>
<protein>
    <submittedName>
        <fullName evidence="2">AlNc14C1G62 protein</fullName>
    </submittedName>
</protein>
<evidence type="ECO:0000313" key="2">
    <source>
        <dbReference type="EMBL" id="CCA13924.1"/>
    </source>
</evidence>
<feature type="compositionally biased region" description="Basic residues" evidence="1">
    <location>
        <begin position="71"/>
        <end position="84"/>
    </location>
</feature>